<dbReference type="PROSITE" id="PS51186">
    <property type="entry name" value="GNAT"/>
    <property type="match status" value="1"/>
</dbReference>
<evidence type="ECO:0000259" key="1">
    <source>
        <dbReference type="PROSITE" id="PS51186"/>
    </source>
</evidence>
<dbReference type="EMBL" id="CP104013">
    <property type="protein sequence ID" value="UYP44889.1"/>
    <property type="molecule type" value="Genomic_DNA"/>
</dbReference>
<dbReference type="InterPro" id="IPR000182">
    <property type="entry name" value="GNAT_dom"/>
</dbReference>
<reference evidence="2" key="1">
    <citation type="submission" date="2022-09" db="EMBL/GenBank/DDBJ databases">
        <title>Actin cytoskeleton and complex cell architecture in an #Asgard archaeon.</title>
        <authorList>
            <person name="Ponce Toledo R.I."/>
            <person name="Schleper C."/>
            <person name="Rodrigues Oliveira T."/>
            <person name="Wollweber F."/>
            <person name="Xu J."/>
            <person name="Rittmann S."/>
            <person name="Klingl A."/>
            <person name="Pilhofer M."/>
        </authorList>
    </citation>
    <scope>NUCLEOTIDE SEQUENCE</scope>
    <source>
        <strain evidence="2">B-35</strain>
    </source>
</reference>
<dbReference type="SUPFAM" id="SSF55729">
    <property type="entry name" value="Acyl-CoA N-acyltransferases (Nat)"/>
    <property type="match status" value="1"/>
</dbReference>
<dbReference type="Proteomes" id="UP001208689">
    <property type="component" value="Chromosome"/>
</dbReference>
<keyword evidence="3" id="KW-1185">Reference proteome</keyword>
<organism evidence="2 3">
    <name type="scientific">Candidatus Lokiarchaeum ossiferum</name>
    <dbReference type="NCBI Taxonomy" id="2951803"/>
    <lineage>
        <taxon>Archaea</taxon>
        <taxon>Promethearchaeati</taxon>
        <taxon>Promethearchaeota</taxon>
        <taxon>Promethearchaeia</taxon>
        <taxon>Promethearchaeales</taxon>
        <taxon>Promethearchaeaceae</taxon>
        <taxon>Candidatus Lokiarchaeum</taxon>
    </lineage>
</organism>
<evidence type="ECO:0000313" key="2">
    <source>
        <dbReference type="EMBL" id="UYP44889.1"/>
    </source>
</evidence>
<evidence type="ECO:0000313" key="3">
    <source>
        <dbReference type="Proteomes" id="UP001208689"/>
    </source>
</evidence>
<dbReference type="Pfam" id="PF00583">
    <property type="entry name" value="Acetyltransf_1"/>
    <property type="match status" value="1"/>
</dbReference>
<dbReference type="Gene3D" id="3.40.630.30">
    <property type="match status" value="1"/>
</dbReference>
<feature type="domain" description="N-acetyltransferase" evidence="1">
    <location>
        <begin position="14"/>
        <end position="172"/>
    </location>
</feature>
<name>A0ABY6HN00_9ARCH</name>
<sequence>MFEQEITPFQDGFVILREYELTTDPDKLVLHLFDKMNSPEGITELRASDKRFAKHRDKNNRFIAEFKGKLIATLTLVSEYWSKQGFHMYSVVTAKDYQGSGITSLLFDYACQWASAQGKSIIIVDTYEDNLPAQKYFKKIGFKRIGIIPDAIENSKNEKVGQIFYYLHINLKN</sequence>
<protein>
    <recommendedName>
        <fullName evidence="1">N-acetyltransferase domain-containing protein</fullName>
    </recommendedName>
</protein>
<gene>
    <name evidence="2" type="ORF">NEF87_001174</name>
</gene>
<dbReference type="CDD" id="cd04301">
    <property type="entry name" value="NAT_SF"/>
    <property type="match status" value="1"/>
</dbReference>
<proteinExistence type="predicted"/>
<accession>A0ABY6HN00</accession>
<dbReference type="InterPro" id="IPR016181">
    <property type="entry name" value="Acyl_CoA_acyltransferase"/>
</dbReference>